<name>A0A8T0I2W3_CERPU</name>
<reference evidence="2" key="1">
    <citation type="submission" date="2020-06" db="EMBL/GenBank/DDBJ databases">
        <title>WGS assembly of Ceratodon purpureus strain R40.</title>
        <authorList>
            <person name="Carey S.B."/>
            <person name="Jenkins J."/>
            <person name="Shu S."/>
            <person name="Lovell J.T."/>
            <person name="Sreedasyam A."/>
            <person name="Maumus F."/>
            <person name="Tiley G.P."/>
            <person name="Fernandez-Pozo N."/>
            <person name="Barry K."/>
            <person name="Chen C."/>
            <person name="Wang M."/>
            <person name="Lipzen A."/>
            <person name="Daum C."/>
            <person name="Saski C.A."/>
            <person name="Payton A.C."/>
            <person name="Mcbreen J.C."/>
            <person name="Conrad R.E."/>
            <person name="Kollar L.M."/>
            <person name="Olsson S."/>
            <person name="Huttunen S."/>
            <person name="Landis J.B."/>
            <person name="Wickett N.J."/>
            <person name="Johnson M.G."/>
            <person name="Rensing S.A."/>
            <person name="Grimwood J."/>
            <person name="Schmutz J."/>
            <person name="Mcdaniel S.F."/>
        </authorList>
    </citation>
    <scope>NUCLEOTIDE SEQUENCE</scope>
    <source>
        <strain evidence="2">R40</strain>
    </source>
</reference>
<dbReference type="Proteomes" id="UP000822688">
    <property type="component" value="Chromosome 5"/>
</dbReference>
<protein>
    <submittedName>
        <fullName evidence="2">Uncharacterized protein</fullName>
    </submittedName>
</protein>
<proteinExistence type="predicted"/>
<evidence type="ECO:0000256" key="1">
    <source>
        <dbReference type="SAM" id="MobiDB-lite"/>
    </source>
</evidence>
<keyword evidence="3" id="KW-1185">Reference proteome</keyword>
<gene>
    <name evidence="2" type="ORF">KC19_5G116100</name>
</gene>
<accession>A0A8T0I2W3</accession>
<evidence type="ECO:0000313" key="3">
    <source>
        <dbReference type="Proteomes" id="UP000822688"/>
    </source>
</evidence>
<feature type="compositionally biased region" description="Polar residues" evidence="1">
    <location>
        <begin position="139"/>
        <end position="149"/>
    </location>
</feature>
<feature type="region of interest" description="Disordered" evidence="1">
    <location>
        <begin position="128"/>
        <end position="180"/>
    </location>
</feature>
<sequence length="335" mass="36302">MSGYDFGRVVFDDYVPAPSGAPGEEEYLEDFLNSVGGGEEILFEHMPVDSSGEVMEDPQSYPTYPFLELGNSSISDNALIPGTPMQPPSPCLELGNSSTNMNASTSGALMQSLSTFLELGNDLSLGAPKQPPSSFLELGNSSINPNASTPGTPVQPPPPIASSVSSPCSPPNSSTALEAENPMPYADVEVIKPPSTLEPLTRHNWIAEVDSMLPHDILKRAPRKRGEGRYSSSGQMYKPCTREEFMEQVNEEINAGKYKVAAKRPRRQRQLHDLEGAVTDPVIVTLQAQAELYGEHFNGAANYIDWIHDLAITDSPETSIVVQTQEHHSFDAGLI</sequence>
<evidence type="ECO:0000313" key="2">
    <source>
        <dbReference type="EMBL" id="KAG0576898.1"/>
    </source>
</evidence>
<organism evidence="2 3">
    <name type="scientific">Ceratodon purpureus</name>
    <name type="common">Fire moss</name>
    <name type="synonym">Dicranum purpureum</name>
    <dbReference type="NCBI Taxonomy" id="3225"/>
    <lineage>
        <taxon>Eukaryota</taxon>
        <taxon>Viridiplantae</taxon>
        <taxon>Streptophyta</taxon>
        <taxon>Embryophyta</taxon>
        <taxon>Bryophyta</taxon>
        <taxon>Bryophytina</taxon>
        <taxon>Bryopsida</taxon>
        <taxon>Dicranidae</taxon>
        <taxon>Pseudoditrichales</taxon>
        <taxon>Ditrichaceae</taxon>
        <taxon>Ceratodon</taxon>
    </lineage>
</organism>
<dbReference type="AlphaFoldDB" id="A0A8T0I2W3"/>
<comment type="caution">
    <text evidence="2">The sequence shown here is derived from an EMBL/GenBank/DDBJ whole genome shotgun (WGS) entry which is preliminary data.</text>
</comment>
<feature type="compositionally biased region" description="Low complexity" evidence="1">
    <location>
        <begin position="161"/>
        <end position="174"/>
    </location>
</feature>
<dbReference type="EMBL" id="CM026425">
    <property type="protein sequence ID" value="KAG0576898.1"/>
    <property type="molecule type" value="Genomic_DNA"/>
</dbReference>